<gene>
    <name evidence="2" type="ORF">SEMRO_589_G171740.1</name>
</gene>
<feature type="domain" description="Pyruvate carboxyltransferase" evidence="1">
    <location>
        <begin position="1"/>
        <end position="200"/>
    </location>
</feature>
<comment type="caution">
    <text evidence="2">The sequence shown here is derived from an EMBL/GenBank/DDBJ whole genome shotgun (WGS) entry which is preliminary data.</text>
</comment>
<evidence type="ECO:0000259" key="1">
    <source>
        <dbReference type="PROSITE" id="PS50991"/>
    </source>
</evidence>
<dbReference type="InterPro" id="IPR000891">
    <property type="entry name" value="PYR_CT"/>
</dbReference>
<protein>
    <recommendedName>
        <fullName evidence="1">Pyruvate carboxyltransferase domain-containing protein</fullName>
    </recommendedName>
</protein>
<dbReference type="AlphaFoldDB" id="A0A9N8E6B5"/>
<dbReference type="GO" id="GO:0003824">
    <property type="term" value="F:catalytic activity"/>
    <property type="evidence" value="ECO:0007669"/>
    <property type="project" value="InterPro"/>
</dbReference>
<dbReference type="EMBL" id="CAICTM010000588">
    <property type="protein sequence ID" value="CAB9513406.1"/>
    <property type="molecule type" value="Genomic_DNA"/>
</dbReference>
<keyword evidence="3" id="KW-1185">Reference proteome</keyword>
<sequence>MMAGYGICNAIIEIDTSVDTFDYDKYDIVERCRFLISWCKEHLPKRENVPAGEDNTARVFINLRDFSNYNRSTRGFEEALRLVHSLSSSESHQRPFGFMMEEPTGFLWPEEVGKLCRMIRLTMNRAGFPQGRFLVHCHYYFGLAEATQLTTLCNGADGVWAAVCKVGAQVGHASSTMTAVNLLRAGNQEIAQQFQLDKMCRAAREVTTISSRKPCDTHEEVYGEAAFDVPFMMTTLPACRFALAKLLKELKIDQRVVRLNEIIQPSAIYRAMVYHFGTPEEAGWDPTYCRKMYEAITQHLMTGLSRDYNSALGLGHLYGLVSQRNLPTKMINIMMQGAPVSDFHPTVLDFIDRWNRLCMKYSNIDVVHPASKSKSIMMLGTDVTVEPKLESLPFEFFLADVMRNPVLEPVPRLFKLQVVSLVTKNERDLQRKRVPEINFYEAVLRLKLFILEAESLGVLGLVDDFCIRKNVRSQSLERKVLRLVFVYLNATNDDYFFGEDHLWLQKVRGTKPRVLNKMLRSHIDFFPRHYMNRGNNAMVRCVRAAAKRIEENKGINMEMHRTYHRQGSARNALRLVIEMNSTTGQTIPSGHFADAHQQMLKELAQDEGQDEQSAAVYLKQNKELLGIEDHDTGDLIDAYLEESKFTVGMITQSQRKQKSAASLLIQDGLIAIEQKVETDGDSASYWVEV</sequence>
<reference evidence="2" key="1">
    <citation type="submission" date="2020-06" db="EMBL/GenBank/DDBJ databases">
        <authorList>
            <consortium name="Plant Systems Biology data submission"/>
        </authorList>
    </citation>
    <scope>NUCLEOTIDE SEQUENCE</scope>
    <source>
        <strain evidence="2">D6</strain>
    </source>
</reference>
<dbReference type="OrthoDB" id="5952569at2759"/>
<evidence type="ECO:0000313" key="3">
    <source>
        <dbReference type="Proteomes" id="UP001153069"/>
    </source>
</evidence>
<dbReference type="Proteomes" id="UP001153069">
    <property type="component" value="Unassembled WGS sequence"/>
</dbReference>
<dbReference type="InterPro" id="IPR013785">
    <property type="entry name" value="Aldolase_TIM"/>
</dbReference>
<name>A0A9N8E6B5_9STRA</name>
<proteinExistence type="predicted"/>
<dbReference type="SUPFAM" id="SSF51569">
    <property type="entry name" value="Aldolase"/>
    <property type="match status" value="1"/>
</dbReference>
<accession>A0A9N8E6B5</accession>
<dbReference type="Gene3D" id="3.20.20.70">
    <property type="entry name" value="Aldolase class I"/>
    <property type="match status" value="1"/>
</dbReference>
<evidence type="ECO:0000313" key="2">
    <source>
        <dbReference type="EMBL" id="CAB9513406.1"/>
    </source>
</evidence>
<dbReference type="PROSITE" id="PS50991">
    <property type="entry name" value="PYR_CT"/>
    <property type="match status" value="1"/>
</dbReference>
<organism evidence="2 3">
    <name type="scientific">Seminavis robusta</name>
    <dbReference type="NCBI Taxonomy" id="568900"/>
    <lineage>
        <taxon>Eukaryota</taxon>
        <taxon>Sar</taxon>
        <taxon>Stramenopiles</taxon>
        <taxon>Ochrophyta</taxon>
        <taxon>Bacillariophyta</taxon>
        <taxon>Bacillariophyceae</taxon>
        <taxon>Bacillariophycidae</taxon>
        <taxon>Naviculales</taxon>
        <taxon>Naviculaceae</taxon>
        <taxon>Seminavis</taxon>
    </lineage>
</organism>